<evidence type="ECO:0000313" key="1">
    <source>
        <dbReference type="EMBL" id="KAF4511896.1"/>
    </source>
</evidence>
<dbReference type="Proteomes" id="UP000557566">
    <property type="component" value="Unassembled WGS sequence"/>
</dbReference>
<organism evidence="1 2">
    <name type="scientific">Ophiocordyceps sinensis</name>
    <dbReference type="NCBI Taxonomy" id="72228"/>
    <lineage>
        <taxon>Eukaryota</taxon>
        <taxon>Fungi</taxon>
        <taxon>Dikarya</taxon>
        <taxon>Ascomycota</taxon>
        <taxon>Pezizomycotina</taxon>
        <taxon>Sordariomycetes</taxon>
        <taxon>Hypocreomycetidae</taxon>
        <taxon>Hypocreales</taxon>
        <taxon>Ophiocordycipitaceae</taxon>
        <taxon>Ophiocordyceps</taxon>
    </lineage>
</organism>
<evidence type="ECO:0000313" key="2">
    <source>
        <dbReference type="Proteomes" id="UP000557566"/>
    </source>
</evidence>
<protein>
    <submittedName>
        <fullName evidence="1">Uncharacterized protein</fullName>
    </submittedName>
</protein>
<gene>
    <name evidence="1" type="ORF">G6O67_001097</name>
</gene>
<dbReference type="AlphaFoldDB" id="A0A8H4V8Q9"/>
<dbReference type="EMBL" id="JAAVMX010000002">
    <property type="protein sequence ID" value="KAF4511896.1"/>
    <property type="molecule type" value="Genomic_DNA"/>
</dbReference>
<keyword evidence="2" id="KW-1185">Reference proteome</keyword>
<comment type="caution">
    <text evidence="1">The sequence shown here is derived from an EMBL/GenBank/DDBJ whole genome shotgun (WGS) entry which is preliminary data.</text>
</comment>
<sequence length="161" mass="17439">MCEAGVDESTTESNSRPELMFYELSIWDPLGTMPWKRSSGAPLSGTFLGRQQATPRAAAVLPVANLELLDVQVPSLLPDGYGRVFHPEMLLHQMPAWLPQGKVASGVGTSGSCIKWAKLLVNNYTDYVAVDATNGAIVAWLNRCDTIPSSTPLARAMSVKY</sequence>
<name>A0A8H4V8Q9_9HYPO</name>
<dbReference type="OrthoDB" id="5097583at2759"/>
<accession>A0A8H4V8Q9</accession>
<reference evidence="1 2" key="1">
    <citation type="journal article" date="2020" name="Genome Biol. Evol.">
        <title>A new high-quality draft genome assembly of the Chinese cordyceps Ophiocordyceps sinensis.</title>
        <authorList>
            <person name="Shu R."/>
            <person name="Zhang J."/>
            <person name="Meng Q."/>
            <person name="Zhang H."/>
            <person name="Zhou G."/>
            <person name="Li M."/>
            <person name="Wu P."/>
            <person name="Zhao Y."/>
            <person name="Chen C."/>
            <person name="Qin Q."/>
        </authorList>
    </citation>
    <scope>NUCLEOTIDE SEQUENCE [LARGE SCALE GENOMIC DNA]</scope>
    <source>
        <strain evidence="1 2">IOZ07</strain>
    </source>
</reference>
<proteinExistence type="predicted"/>